<evidence type="ECO:0000256" key="5">
    <source>
        <dbReference type="SAM" id="SignalP"/>
    </source>
</evidence>
<dbReference type="InterPro" id="IPR004682">
    <property type="entry name" value="TRAP_DctP"/>
</dbReference>
<accession>W0PB01</accession>
<keyword evidence="6" id="KW-0675">Receptor</keyword>
<feature type="chain" id="PRO_5004793859" evidence="5">
    <location>
        <begin position="30"/>
        <end position="337"/>
    </location>
</feature>
<evidence type="ECO:0000256" key="1">
    <source>
        <dbReference type="ARBA" id="ARBA00004196"/>
    </source>
</evidence>
<dbReference type="EMBL" id="CP003915">
    <property type="protein sequence ID" value="AHG62203.1"/>
    <property type="molecule type" value="Genomic_DNA"/>
</dbReference>
<dbReference type="Pfam" id="PF03480">
    <property type="entry name" value="DctP"/>
    <property type="match status" value="1"/>
</dbReference>
<dbReference type="PANTHER" id="PTHR33376:SF4">
    <property type="entry name" value="SIALIC ACID-BINDING PERIPLASMIC PROTEIN SIAP"/>
    <property type="match status" value="1"/>
</dbReference>
<dbReference type="RefSeq" id="WP_025370801.1">
    <property type="nucleotide sequence ID" value="NZ_CP003915.1"/>
</dbReference>
<evidence type="ECO:0000256" key="2">
    <source>
        <dbReference type="ARBA" id="ARBA00009023"/>
    </source>
</evidence>
<dbReference type="KEGG" id="amim:MIM_c01000"/>
<dbReference type="CDD" id="cd13603">
    <property type="entry name" value="PBP2_TRAP_Siap_TeaA_like"/>
    <property type="match status" value="1"/>
</dbReference>
<comment type="subcellular location">
    <subcellularLocation>
        <location evidence="1">Cell envelope</location>
    </subcellularLocation>
</comment>
<keyword evidence="4 5" id="KW-0732">Signal</keyword>
<dbReference type="InterPro" id="IPR038404">
    <property type="entry name" value="TRAP_DctP_sf"/>
</dbReference>
<dbReference type="PROSITE" id="PS51318">
    <property type="entry name" value="TAT"/>
    <property type="match status" value="1"/>
</dbReference>
<dbReference type="GO" id="GO:0055085">
    <property type="term" value="P:transmembrane transport"/>
    <property type="evidence" value="ECO:0007669"/>
    <property type="project" value="InterPro"/>
</dbReference>
<dbReference type="OrthoDB" id="9794826at2"/>
<dbReference type="PANTHER" id="PTHR33376">
    <property type="match status" value="1"/>
</dbReference>
<gene>
    <name evidence="6" type="primary">dctP1</name>
    <name evidence="6" type="ORF">MIM_c01000</name>
</gene>
<comment type="similarity">
    <text evidence="2">Belongs to the bacterial solute-binding protein 7 family.</text>
</comment>
<proteinExistence type="inferred from homology"/>
<dbReference type="NCBIfam" id="TIGR00787">
    <property type="entry name" value="dctP"/>
    <property type="match status" value="1"/>
</dbReference>
<evidence type="ECO:0000256" key="4">
    <source>
        <dbReference type="ARBA" id="ARBA00022729"/>
    </source>
</evidence>
<dbReference type="PATRIC" id="fig|1247726.3.peg.111"/>
<protein>
    <submittedName>
        <fullName evidence="6">TRAP transporter solute receptor, DctP subunit</fullName>
    </submittedName>
</protein>
<evidence type="ECO:0000313" key="7">
    <source>
        <dbReference type="Proteomes" id="UP000019095"/>
    </source>
</evidence>
<dbReference type="PIRSF" id="PIRSF006470">
    <property type="entry name" value="DctB"/>
    <property type="match status" value="1"/>
</dbReference>
<dbReference type="STRING" id="1247726.MIM_c01000"/>
<keyword evidence="7" id="KW-1185">Reference proteome</keyword>
<dbReference type="InterPro" id="IPR006311">
    <property type="entry name" value="TAT_signal"/>
</dbReference>
<dbReference type="InterPro" id="IPR018389">
    <property type="entry name" value="DctP_fam"/>
</dbReference>
<organism evidence="6 7">
    <name type="scientific">Advenella mimigardefordensis (strain DSM 17166 / LMG 22922 / DPN7)</name>
    <dbReference type="NCBI Taxonomy" id="1247726"/>
    <lineage>
        <taxon>Bacteria</taxon>
        <taxon>Pseudomonadati</taxon>
        <taxon>Pseudomonadota</taxon>
        <taxon>Betaproteobacteria</taxon>
        <taxon>Burkholderiales</taxon>
        <taxon>Alcaligenaceae</taxon>
    </lineage>
</organism>
<dbReference type="AlphaFoldDB" id="W0PB01"/>
<dbReference type="eggNOG" id="COG1638">
    <property type="taxonomic scope" value="Bacteria"/>
</dbReference>
<sequence>MSQTRRTLLKASLALGAASALPFPMLARAGEKISMKCGTNVPMTHPIYLRLQEASEKILKDSDGRVQFKIFPNGQLGGDTEMLSQARSGSLEFVTMPGVILANLTKMASLNSVGFAFDNYPEVWKAMDGELGQFIREHISKANLMVFEKVWDNGFRHITSRSPIQTVEDLQGVKIRVPVSAMLLSIFKSIGSSPTSLNFSELYSALQTHIMDAQENPLPIIYTGKLYEVQPNLALTGHAWDGYWLLSSKRIWDKLPQDVQQILSVHLNAAAVEQRKDSEKLGLDLQAELTTKGMNTTTPDKESFRSKLAQGGYYAEWKKKMGDEAWDILEKSTGRKI</sequence>
<evidence type="ECO:0000313" key="6">
    <source>
        <dbReference type="EMBL" id="AHG62203.1"/>
    </source>
</evidence>
<dbReference type="Proteomes" id="UP000019095">
    <property type="component" value="Chromosome"/>
</dbReference>
<name>W0PB01_ADVMD</name>
<dbReference type="GO" id="GO:0030288">
    <property type="term" value="C:outer membrane-bounded periplasmic space"/>
    <property type="evidence" value="ECO:0007669"/>
    <property type="project" value="InterPro"/>
</dbReference>
<dbReference type="HOGENOM" id="CLU_036176_1_1_4"/>
<dbReference type="Gene3D" id="3.40.190.170">
    <property type="entry name" value="Bacterial extracellular solute-binding protein, family 7"/>
    <property type="match status" value="1"/>
</dbReference>
<keyword evidence="3" id="KW-0813">Transport</keyword>
<evidence type="ECO:0000256" key="3">
    <source>
        <dbReference type="ARBA" id="ARBA00022448"/>
    </source>
</evidence>
<feature type="signal peptide" evidence="5">
    <location>
        <begin position="1"/>
        <end position="29"/>
    </location>
</feature>
<dbReference type="NCBIfam" id="NF037995">
    <property type="entry name" value="TRAP_S1"/>
    <property type="match status" value="1"/>
</dbReference>
<reference evidence="6 7" key="1">
    <citation type="journal article" date="2014" name="Microbiology">
        <title>Unravelling the complete genome sequence of Advenella mimigardefordensis strain DPN7T and novel insights in the catabolism of the xenobiotic polythioester precursor 3,3'-dithiodipropionate.</title>
        <authorList>
            <person name="Wubbeler J.H."/>
            <person name="Hiessl S."/>
            <person name="Schuldes J."/>
            <person name="Thurmer A."/>
            <person name="Daniel R."/>
            <person name="Steinbuchel A."/>
        </authorList>
    </citation>
    <scope>NUCLEOTIDE SEQUENCE [LARGE SCALE GENOMIC DNA]</scope>
    <source>
        <strain evidence="7">DSM 17166 / LMG 22922 / DPN7</strain>
    </source>
</reference>